<accession>A0ABD5ZRL3</accession>
<comment type="similarity">
    <text evidence="2">Belongs to the NADH dehydrogenase family.</text>
</comment>
<dbReference type="Gene3D" id="3.50.50.100">
    <property type="match status" value="1"/>
</dbReference>
<dbReference type="InterPro" id="IPR036188">
    <property type="entry name" value="FAD/NAD-bd_sf"/>
</dbReference>
<keyword evidence="3" id="KW-0285">Flavoprotein</keyword>
<evidence type="ECO:0000256" key="2">
    <source>
        <dbReference type="ARBA" id="ARBA00005272"/>
    </source>
</evidence>
<comment type="caution">
    <text evidence="7">The sequence shown here is derived from an EMBL/GenBank/DDBJ whole genome shotgun (WGS) entry which is preliminary data.</text>
</comment>
<evidence type="ECO:0000256" key="3">
    <source>
        <dbReference type="ARBA" id="ARBA00022630"/>
    </source>
</evidence>
<reference evidence="7 8" key="1">
    <citation type="journal article" date="2019" name="Int. J. Syst. Evol. Microbiol.">
        <title>The Global Catalogue of Microorganisms (GCM) 10K type strain sequencing project: providing services to taxonomists for standard genome sequencing and annotation.</title>
        <authorList>
            <consortium name="The Broad Institute Genomics Platform"/>
            <consortium name="The Broad Institute Genome Sequencing Center for Infectious Disease"/>
            <person name="Wu L."/>
            <person name="Ma J."/>
        </authorList>
    </citation>
    <scope>NUCLEOTIDE SEQUENCE [LARGE SCALE GENOMIC DNA]</scope>
    <source>
        <strain evidence="7 8">DT85</strain>
    </source>
</reference>
<organism evidence="7 8">
    <name type="scientific">Halosegnis marinus</name>
    <dbReference type="NCBI Taxonomy" id="3034023"/>
    <lineage>
        <taxon>Archaea</taxon>
        <taxon>Methanobacteriati</taxon>
        <taxon>Methanobacteriota</taxon>
        <taxon>Stenosarchaea group</taxon>
        <taxon>Halobacteria</taxon>
        <taxon>Halobacteriales</taxon>
        <taxon>Natronomonadaceae</taxon>
        <taxon>Halosegnis</taxon>
    </lineage>
</organism>
<evidence type="ECO:0000259" key="6">
    <source>
        <dbReference type="Pfam" id="PF07992"/>
    </source>
</evidence>
<dbReference type="EMBL" id="JBHTAP010000001">
    <property type="protein sequence ID" value="MFC7235995.1"/>
    <property type="molecule type" value="Genomic_DNA"/>
</dbReference>
<dbReference type="SUPFAM" id="SSF51905">
    <property type="entry name" value="FAD/NAD(P)-binding domain"/>
    <property type="match status" value="2"/>
</dbReference>
<gene>
    <name evidence="7" type="ORF">ACFQJ4_11770</name>
</gene>
<proteinExistence type="inferred from homology"/>
<dbReference type="Pfam" id="PF07992">
    <property type="entry name" value="Pyr_redox_2"/>
    <property type="match status" value="1"/>
</dbReference>
<dbReference type="InterPro" id="IPR023753">
    <property type="entry name" value="FAD/NAD-binding_dom"/>
</dbReference>
<dbReference type="GO" id="GO:0016491">
    <property type="term" value="F:oxidoreductase activity"/>
    <property type="evidence" value="ECO:0007669"/>
    <property type="project" value="UniProtKB-KW"/>
</dbReference>
<name>A0ABD5ZRL3_9EURY</name>
<keyword evidence="5 7" id="KW-0560">Oxidoreductase</keyword>
<feature type="domain" description="FAD/NAD(P)-binding" evidence="6">
    <location>
        <begin position="1"/>
        <end position="286"/>
    </location>
</feature>
<dbReference type="PANTHER" id="PTHR42913">
    <property type="entry name" value="APOPTOSIS-INDUCING FACTOR 1"/>
    <property type="match status" value="1"/>
</dbReference>
<protein>
    <submittedName>
        <fullName evidence="7">NAD(P)/FAD-dependent oxidoreductase</fullName>
        <ecNumber evidence="7">1.6.5.-</ecNumber>
    </submittedName>
</protein>
<dbReference type="RefSeq" id="WP_276234140.1">
    <property type="nucleotide sequence ID" value="NZ_CP119802.1"/>
</dbReference>
<comment type="cofactor">
    <cofactor evidence="1">
        <name>FAD</name>
        <dbReference type="ChEBI" id="CHEBI:57692"/>
    </cofactor>
</comment>
<keyword evidence="8" id="KW-1185">Reference proteome</keyword>
<sequence length="373" mass="39095">MHVAVLGAGYAGLTAVRRLERRLPDDAGLTLVNDEPYHLVQHELHRAIRRPDIADTIRVPLDDVLDRAEFVEARVESVDRAAGTATLDTGEELDYDYAAVCLGAETAFYDLPGVEANAIPLKRLADAERVRERFLDADGGRFVVGGAGLSGIQVAGELAALADEEGVDAEVVLLEMADSVAPGFAPDFQEAVRAELDDRGIDVRTGTAVAGADASTVELESGEELDYDGFVWAGGIRGPAALGGERPETRANLRAENGTFLVGDAARVVDDEGAPVPASAQAALREAKVAADNIAALVAHDREGTGGFEPRLDRYTFDTPGWVVTVGDGAVAKVGPTVLRGQAARAAKATIGAAHLSSVGAITNASRLVREEL</sequence>
<dbReference type="Proteomes" id="UP001596398">
    <property type="component" value="Unassembled WGS sequence"/>
</dbReference>
<evidence type="ECO:0000313" key="7">
    <source>
        <dbReference type="EMBL" id="MFC7235995.1"/>
    </source>
</evidence>
<evidence type="ECO:0000256" key="5">
    <source>
        <dbReference type="ARBA" id="ARBA00023002"/>
    </source>
</evidence>
<keyword evidence="4" id="KW-0274">FAD</keyword>
<dbReference type="InterPro" id="IPR051169">
    <property type="entry name" value="NADH-Q_oxidoreductase"/>
</dbReference>
<dbReference type="GeneID" id="79267697"/>
<evidence type="ECO:0000313" key="8">
    <source>
        <dbReference type="Proteomes" id="UP001596398"/>
    </source>
</evidence>
<evidence type="ECO:0000256" key="1">
    <source>
        <dbReference type="ARBA" id="ARBA00001974"/>
    </source>
</evidence>
<evidence type="ECO:0000256" key="4">
    <source>
        <dbReference type="ARBA" id="ARBA00022827"/>
    </source>
</evidence>
<dbReference type="EC" id="1.6.5.-" evidence="7"/>
<dbReference type="AlphaFoldDB" id="A0ABD5ZRL3"/>
<dbReference type="PANTHER" id="PTHR42913:SF3">
    <property type="entry name" value="64 KDA MITOCHONDRIAL NADH DEHYDROGENASE (EUROFUNG)"/>
    <property type="match status" value="1"/>
</dbReference>